<sequence>MIEADVVGMLAQEVEEAVMLAEVDTVLFRQEHVEIIFRTALVVLATTASSTIQQNKHKHKAVGVRHREAGLLLFQEDDQIRLRFNKLNTFSKINKGSKLSKLSKPSNRNKRNSNTTLKEEEICRFEKLLGAVVVKAIQEGVVVTSLEEVVSNWVNVPHLHPSRMPDQMANFGKGEEVHVVEQVAEGGEEVVEVAGRVGTMHEHTTTNIQHLPSDLQQFSDFILRYIISGATFVASTPGRENPPAIGKRFSLPSVGCVARVVLPSLLSPILLIIHIILPLSCFLSSVHVIICLWKAILEVLYSVNLRFRFVYKLSFPIVQAFFTFPVFNCLFRFCTVVEDTLLFSQSSS</sequence>
<keyword evidence="1" id="KW-0472">Membrane</keyword>
<reference evidence="2 3" key="1">
    <citation type="journal article" date="2018" name="Nat. Ecol. Evol.">
        <title>Pezizomycetes genomes reveal the molecular basis of ectomycorrhizal truffle lifestyle.</title>
        <authorList>
            <person name="Murat C."/>
            <person name="Payen T."/>
            <person name="Noel B."/>
            <person name="Kuo A."/>
            <person name="Morin E."/>
            <person name="Chen J."/>
            <person name="Kohler A."/>
            <person name="Krizsan K."/>
            <person name="Balestrini R."/>
            <person name="Da Silva C."/>
            <person name="Montanini B."/>
            <person name="Hainaut M."/>
            <person name="Levati E."/>
            <person name="Barry K.W."/>
            <person name="Belfiori B."/>
            <person name="Cichocki N."/>
            <person name="Clum A."/>
            <person name="Dockter R.B."/>
            <person name="Fauchery L."/>
            <person name="Guy J."/>
            <person name="Iotti M."/>
            <person name="Le Tacon F."/>
            <person name="Lindquist E.A."/>
            <person name="Lipzen A."/>
            <person name="Malagnac F."/>
            <person name="Mello A."/>
            <person name="Molinier V."/>
            <person name="Miyauchi S."/>
            <person name="Poulain J."/>
            <person name="Riccioni C."/>
            <person name="Rubini A."/>
            <person name="Sitrit Y."/>
            <person name="Splivallo R."/>
            <person name="Traeger S."/>
            <person name="Wang M."/>
            <person name="Zifcakova L."/>
            <person name="Wipf D."/>
            <person name="Zambonelli A."/>
            <person name="Paolocci F."/>
            <person name="Nowrousian M."/>
            <person name="Ottonello S."/>
            <person name="Baldrian P."/>
            <person name="Spatafora J.W."/>
            <person name="Henrissat B."/>
            <person name="Nagy L.G."/>
            <person name="Aury J.M."/>
            <person name="Wincker P."/>
            <person name="Grigoriev I.V."/>
            <person name="Bonfante P."/>
            <person name="Martin F.M."/>
        </authorList>
    </citation>
    <scope>NUCLEOTIDE SEQUENCE [LARGE SCALE GENOMIC DNA]</scope>
    <source>
        <strain evidence="2 3">RN42</strain>
    </source>
</reference>
<feature type="transmembrane region" description="Helical" evidence="1">
    <location>
        <begin position="269"/>
        <end position="297"/>
    </location>
</feature>
<dbReference type="AlphaFoldDB" id="A0A3N4IK28"/>
<keyword evidence="1" id="KW-0812">Transmembrane</keyword>
<proteinExistence type="predicted"/>
<name>A0A3N4IK28_ASCIM</name>
<dbReference type="EMBL" id="ML119649">
    <property type="protein sequence ID" value="RPA86502.1"/>
    <property type="molecule type" value="Genomic_DNA"/>
</dbReference>
<organism evidence="2 3">
    <name type="scientific">Ascobolus immersus RN42</name>
    <dbReference type="NCBI Taxonomy" id="1160509"/>
    <lineage>
        <taxon>Eukaryota</taxon>
        <taxon>Fungi</taxon>
        <taxon>Dikarya</taxon>
        <taxon>Ascomycota</taxon>
        <taxon>Pezizomycotina</taxon>
        <taxon>Pezizomycetes</taxon>
        <taxon>Pezizales</taxon>
        <taxon>Ascobolaceae</taxon>
        <taxon>Ascobolus</taxon>
    </lineage>
</organism>
<evidence type="ECO:0000256" key="1">
    <source>
        <dbReference type="SAM" id="Phobius"/>
    </source>
</evidence>
<dbReference type="Proteomes" id="UP000275078">
    <property type="component" value="Unassembled WGS sequence"/>
</dbReference>
<evidence type="ECO:0000313" key="2">
    <source>
        <dbReference type="EMBL" id="RPA86502.1"/>
    </source>
</evidence>
<keyword evidence="1" id="KW-1133">Transmembrane helix</keyword>
<keyword evidence="3" id="KW-1185">Reference proteome</keyword>
<gene>
    <name evidence="2" type="ORF">BJ508DRAFT_134636</name>
</gene>
<accession>A0A3N4IK28</accession>
<protein>
    <submittedName>
        <fullName evidence="2">Uncharacterized protein</fullName>
    </submittedName>
</protein>
<feature type="transmembrane region" description="Helical" evidence="1">
    <location>
        <begin position="309"/>
        <end position="327"/>
    </location>
</feature>
<evidence type="ECO:0000313" key="3">
    <source>
        <dbReference type="Proteomes" id="UP000275078"/>
    </source>
</evidence>